<reference evidence="2 3" key="1">
    <citation type="submission" date="2018-05" db="EMBL/GenBank/DDBJ databases">
        <title>Coraliomargarita sinensis sp. nov., isolated from a marine solar saltern.</title>
        <authorList>
            <person name="Zhou L.Y."/>
        </authorList>
    </citation>
    <scope>NUCLEOTIDE SEQUENCE [LARGE SCALE GENOMIC DNA]</scope>
    <source>
        <strain evidence="2 3">WN38</strain>
    </source>
</reference>
<evidence type="ECO:0000256" key="1">
    <source>
        <dbReference type="SAM" id="MobiDB-lite"/>
    </source>
</evidence>
<gene>
    <name evidence="2" type="ORF">DDZ13_01860</name>
</gene>
<keyword evidence="3" id="KW-1185">Reference proteome</keyword>
<feature type="region of interest" description="Disordered" evidence="1">
    <location>
        <begin position="109"/>
        <end position="155"/>
    </location>
</feature>
<dbReference type="EMBL" id="QHJQ01000001">
    <property type="protein sequence ID" value="PXA05644.1"/>
    <property type="molecule type" value="Genomic_DNA"/>
</dbReference>
<protein>
    <recommendedName>
        <fullName evidence="4">Type II secretion system protein GspG C-terminal domain-containing protein</fullName>
    </recommendedName>
</protein>
<name>A0A317ZIV0_9BACT</name>
<dbReference type="RefSeq" id="WP_110129723.1">
    <property type="nucleotide sequence ID" value="NZ_QHJQ01000001.1"/>
</dbReference>
<evidence type="ECO:0008006" key="4">
    <source>
        <dbReference type="Google" id="ProtNLM"/>
    </source>
</evidence>
<accession>A0A317ZIV0</accession>
<sequence length="155" mass="17337">MKTSKIAIIAAVFLVCLYAFLKSVAFPIILETHTAFLFLQIEEALEEEEHAPVTVEEFMHIIRASELDWNSCKIEDSQIWDSWGQAIRVESHEGEWTLHSPGRNGLFGDSDDIIQTTKKTGPREAATPSSDKAGLVLSPPDIDHTHTWKSSSTKD</sequence>
<organism evidence="2 3">
    <name type="scientific">Coraliomargarita sinensis</name>
    <dbReference type="NCBI Taxonomy" id="2174842"/>
    <lineage>
        <taxon>Bacteria</taxon>
        <taxon>Pseudomonadati</taxon>
        <taxon>Verrucomicrobiota</taxon>
        <taxon>Opitutia</taxon>
        <taxon>Puniceicoccales</taxon>
        <taxon>Coraliomargaritaceae</taxon>
        <taxon>Coraliomargarita</taxon>
    </lineage>
</organism>
<dbReference type="InParanoid" id="A0A317ZIV0"/>
<proteinExistence type="predicted"/>
<dbReference type="Proteomes" id="UP000247099">
    <property type="component" value="Unassembled WGS sequence"/>
</dbReference>
<dbReference type="AlphaFoldDB" id="A0A317ZIV0"/>
<evidence type="ECO:0000313" key="3">
    <source>
        <dbReference type="Proteomes" id="UP000247099"/>
    </source>
</evidence>
<evidence type="ECO:0000313" key="2">
    <source>
        <dbReference type="EMBL" id="PXA05644.1"/>
    </source>
</evidence>
<feature type="compositionally biased region" description="Basic and acidic residues" evidence="1">
    <location>
        <begin position="141"/>
        <end position="155"/>
    </location>
</feature>
<comment type="caution">
    <text evidence="2">The sequence shown here is derived from an EMBL/GenBank/DDBJ whole genome shotgun (WGS) entry which is preliminary data.</text>
</comment>